<accession>A0A8X6Y1U1</accession>
<evidence type="ECO:0000313" key="1">
    <source>
        <dbReference type="EMBL" id="GFY62653.1"/>
    </source>
</evidence>
<proteinExistence type="predicted"/>
<reference evidence="1" key="1">
    <citation type="submission" date="2020-08" db="EMBL/GenBank/DDBJ databases">
        <title>Multicomponent nature underlies the extraordinary mechanical properties of spider dragline silk.</title>
        <authorList>
            <person name="Kono N."/>
            <person name="Nakamura H."/>
            <person name="Mori M."/>
            <person name="Yoshida Y."/>
            <person name="Ohtoshi R."/>
            <person name="Malay A.D."/>
            <person name="Moran D.A.P."/>
            <person name="Tomita M."/>
            <person name="Numata K."/>
            <person name="Arakawa K."/>
        </authorList>
    </citation>
    <scope>NUCLEOTIDE SEQUENCE</scope>
</reference>
<organism evidence="1 2">
    <name type="scientific">Trichonephila inaurata madagascariensis</name>
    <dbReference type="NCBI Taxonomy" id="2747483"/>
    <lineage>
        <taxon>Eukaryota</taxon>
        <taxon>Metazoa</taxon>
        <taxon>Ecdysozoa</taxon>
        <taxon>Arthropoda</taxon>
        <taxon>Chelicerata</taxon>
        <taxon>Arachnida</taxon>
        <taxon>Araneae</taxon>
        <taxon>Araneomorphae</taxon>
        <taxon>Entelegynae</taxon>
        <taxon>Araneoidea</taxon>
        <taxon>Nephilidae</taxon>
        <taxon>Trichonephila</taxon>
        <taxon>Trichonephila inaurata</taxon>
    </lineage>
</organism>
<dbReference type="Proteomes" id="UP000886998">
    <property type="component" value="Unassembled WGS sequence"/>
</dbReference>
<sequence length="142" mass="16724">MLTPDFTCCTVRKLIAPTDLKRKVSIKNPSFWTVHTKIRILNTPTGLMMDLQHIPEAAATVYLRNRPRSENVPESIWREHFEPEELHREPEQSPVSRNCKYLRCLRSKRNLLAIKLLIHREANNNEVRLTTSNKTICYRRSM</sequence>
<evidence type="ECO:0000313" key="2">
    <source>
        <dbReference type="Proteomes" id="UP000886998"/>
    </source>
</evidence>
<dbReference type="AlphaFoldDB" id="A0A8X6Y1U1"/>
<gene>
    <name evidence="1" type="ORF">TNIN_137891</name>
</gene>
<comment type="caution">
    <text evidence="1">The sequence shown here is derived from an EMBL/GenBank/DDBJ whole genome shotgun (WGS) entry which is preliminary data.</text>
</comment>
<keyword evidence="2" id="KW-1185">Reference proteome</keyword>
<protein>
    <submittedName>
        <fullName evidence="1">Uncharacterized protein</fullName>
    </submittedName>
</protein>
<dbReference type="EMBL" id="BMAV01014337">
    <property type="protein sequence ID" value="GFY62653.1"/>
    <property type="molecule type" value="Genomic_DNA"/>
</dbReference>
<name>A0A8X6Y1U1_9ARAC</name>